<keyword evidence="3" id="KW-1185">Reference proteome</keyword>
<feature type="compositionally biased region" description="Pro residues" evidence="1">
    <location>
        <begin position="44"/>
        <end position="55"/>
    </location>
</feature>
<dbReference type="AlphaFoldDB" id="A0A5B7K021"/>
<feature type="compositionally biased region" description="Basic and acidic residues" evidence="1">
    <location>
        <begin position="59"/>
        <end position="70"/>
    </location>
</feature>
<protein>
    <submittedName>
        <fullName evidence="2">Uncharacterized protein</fullName>
    </submittedName>
</protein>
<feature type="region of interest" description="Disordered" evidence="1">
    <location>
        <begin position="30"/>
        <end position="78"/>
    </location>
</feature>
<accession>A0A5B7K021</accession>
<evidence type="ECO:0000256" key="1">
    <source>
        <dbReference type="SAM" id="MobiDB-lite"/>
    </source>
</evidence>
<name>A0A5B7K021_PORTR</name>
<evidence type="ECO:0000313" key="2">
    <source>
        <dbReference type="EMBL" id="MPC97924.1"/>
    </source>
</evidence>
<dbReference type="Proteomes" id="UP000324222">
    <property type="component" value="Unassembled WGS sequence"/>
</dbReference>
<gene>
    <name evidence="2" type="ORF">E2C01_093269</name>
</gene>
<dbReference type="EMBL" id="VSRR010112067">
    <property type="protein sequence ID" value="MPC97924.1"/>
    <property type="molecule type" value="Genomic_DNA"/>
</dbReference>
<sequence>MRENSIPSKRKQAVIFFNDAKWRKIHASPYNLSEQLSGPRIRKPSPPCPSKPPPGRRTKNTDEEFWEARRDKIRKQLG</sequence>
<reference evidence="2 3" key="1">
    <citation type="submission" date="2019-05" db="EMBL/GenBank/DDBJ databases">
        <title>Another draft genome of Portunus trituberculatus and its Hox gene families provides insights of decapod evolution.</title>
        <authorList>
            <person name="Jeong J.-H."/>
            <person name="Song I."/>
            <person name="Kim S."/>
            <person name="Choi T."/>
            <person name="Kim D."/>
            <person name="Ryu S."/>
            <person name="Kim W."/>
        </authorList>
    </citation>
    <scope>NUCLEOTIDE SEQUENCE [LARGE SCALE GENOMIC DNA]</scope>
    <source>
        <tissue evidence="2">Muscle</tissue>
    </source>
</reference>
<proteinExistence type="predicted"/>
<organism evidence="2 3">
    <name type="scientific">Portunus trituberculatus</name>
    <name type="common">Swimming crab</name>
    <name type="synonym">Neptunus trituberculatus</name>
    <dbReference type="NCBI Taxonomy" id="210409"/>
    <lineage>
        <taxon>Eukaryota</taxon>
        <taxon>Metazoa</taxon>
        <taxon>Ecdysozoa</taxon>
        <taxon>Arthropoda</taxon>
        <taxon>Crustacea</taxon>
        <taxon>Multicrustacea</taxon>
        <taxon>Malacostraca</taxon>
        <taxon>Eumalacostraca</taxon>
        <taxon>Eucarida</taxon>
        <taxon>Decapoda</taxon>
        <taxon>Pleocyemata</taxon>
        <taxon>Brachyura</taxon>
        <taxon>Eubrachyura</taxon>
        <taxon>Portunoidea</taxon>
        <taxon>Portunidae</taxon>
        <taxon>Portuninae</taxon>
        <taxon>Portunus</taxon>
    </lineage>
</organism>
<comment type="caution">
    <text evidence="2">The sequence shown here is derived from an EMBL/GenBank/DDBJ whole genome shotgun (WGS) entry which is preliminary data.</text>
</comment>
<evidence type="ECO:0000313" key="3">
    <source>
        <dbReference type="Proteomes" id="UP000324222"/>
    </source>
</evidence>